<dbReference type="InterPro" id="IPR008906">
    <property type="entry name" value="HATC_C_dom"/>
</dbReference>
<proteinExistence type="predicted"/>
<gene>
    <name evidence="2" type="primary">gb01245</name>
    <name evidence="2" type="ORF">PR202_gb01245</name>
</gene>
<evidence type="ECO:0000259" key="1">
    <source>
        <dbReference type="Pfam" id="PF05699"/>
    </source>
</evidence>
<comment type="caution">
    <text evidence="2">The sequence shown here is derived from an EMBL/GenBank/DDBJ whole genome shotgun (WGS) entry which is preliminary data.</text>
</comment>
<dbReference type="EMBL" id="BQKI01000071">
    <property type="protein sequence ID" value="GJN14422.1"/>
    <property type="molecule type" value="Genomic_DNA"/>
</dbReference>
<dbReference type="Proteomes" id="UP001054889">
    <property type="component" value="Unassembled WGS sequence"/>
</dbReference>
<dbReference type="PANTHER" id="PTHR32166:SF81">
    <property type="entry name" value="OS06G0658400 PROTEIN"/>
    <property type="match status" value="1"/>
</dbReference>
<reference evidence="2" key="2">
    <citation type="submission" date="2021-12" db="EMBL/GenBank/DDBJ databases">
        <title>Resequencing data analysis of finger millet.</title>
        <authorList>
            <person name="Hatakeyama M."/>
            <person name="Aluri S."/>
            <person name="Balachadran M.T."/>
            <person name="Sivarajan S.R."/>
            <person name="Poveda L."/>
            <person name="Shimizu-Inatsugi R."/>
            <person name="Schlapbach R."/>
            <person name="Sreeman S.M."/>
            <person name="Shimizu K.K."/>
        </authorList>
    </citation>
    <scope>NUCLEOTIDE SEQUENCE</scope>
</reference>
<keyword evidence="3" id="KW-1185">Reference proteome</keyword>
<sequence>MVMSDQWSAYKKDNIGQAEIVRKKLLDEFWWDQIDYILAFTEPIYSMIRLVDTEKSCLHLIYEMWNNMIEKVKAAIYKHEGKAPEEESAFYSVVHADDLKTVKEEYAEFTHLGIEYFSMDSIIDRDILDPKTWWVTHGASVPKLQSLALKLLSLPASSSCYERNWSTYSLIHKIMKSKSRPVWASDLVFVQTNLRLQARTLDEYYTHSESWLWDVEKDCFVANLVAGVLEFATLSLDEPEFELAMMEEAERNDDDRV</sequence>
<dbReference type="InterPro" id="IPR012337">
    <property type="entry name" value="RNaseH-like_sf"/>
</dbReference>
<name>A0AAV5DVF4_ELECO</name>
<dbReference type="AlphaFoldDB" id="A0AAV5DVF4"/>
<feature type="domain" description="HAT C-terminal dimerisation" evidence="1">
    <location>
        <begin position="115"/>
        <end position="192"/>
    </location>
</feature>
<dbReference type="Pfam" id="PF05699">
    <property type="entry name" value="Dimer_Tnp_hAT"/>
    <property type="match status" value="1"/>
</dbReference>
<dbReference type="GO" id="GO:0046983">
    <property type="term" value="F:protein dimerization activity"/>
    <property type="evidence" value="ECO:0007669"/>
    <property type="project" value="InterPro"/>
</dbReference>
<organism evidence="2 3">
    <name type="scientific">Eleusine coracana subsp. coracana</name>
    <dbReference type="NCBI Taxonomy" id="191504"/>
    <lineage>
        <taxon>Eukaryota</taxon>
        <taxon>Viridiplantae</taxon>
        <taxon>Streptophyta</taxon>
        <taxon>Embryophyta</taxon>
        <taxon>Tracheophyta</taxon>
        <taxon>Spermatophyta</taxon>
        <taxon>Magnoliopsida</taxon>
        <taxon>Liliopsida</taxon>
        <taxon>Poales</taxon>
        <taxon>Poaceae</taxon>
        <taxon>PACMAD clade</taxon>
        <taxon>Chloridoideae</taxon>
        <taxon>Cynodonteae</taxon>
        <taxon>Eleusininae</taxon>
        <taxon>Eleusine</taxon>
    </lineage>
</organism>
<dbReference type="PANTHER" id="PTHR32166">
    <property type="entry name" value="OSJNBA0013A04.12 PROTEIN"/>
    <property type="match status" value="1"/>
</dbReference>
<evidence type="ECO:0000313" key="3">
    <source>
        <dbReference type="Proteomes" id="UP001054889"/>
    </source>
</evidence>
<evidence type="ECO:0000313" key="2">
    <source>
        <dbReference type="EMBL" id="GJN14422.1"/>
    </source>
</evidence>
<dbReference type="SUPFAM" id="SSF53098">
    <property type="entry name" value="Ribonuclease H-like"/>
    <property type="match status" value="1"/>
</dbReference>
<protein>
    <recommendedName>
        <fullName evidence="1">HAT C-terminal dimerisation domain-containing protein</fullName>
    </recommendedName>
</protein>
<accession>A0AAV5DVF4</accession>
<reference evidence="2" key="1">
    <citation type="journal article" date="2018" name="DNA Res.">
        <title>Multiple hybrid de novo genome assembly of finger millet, an orphan allotetraploid crop.</title>
        <authorList>
            <person name="Hatakeyama M."/>
            <person name="Aluri S."/>
            <person name="Balachadran M.T."/>
            <person name="Sivarajan S.R."/>
            <person name="Patrignani A."/>
            <person name="Gruter S."/>
            <person name="Poveda L."/>
            <person name="Shimizu-Inatsugi R."/>
            <person name="Baeten J."/>
            <person name="Francoijs K.J."/>
            <person name="Nataraja K.N."/>
            <person name="Reddy Y.A.N."/>
            <person name="Phadnis S."/>
            <person name="Ravikumar R.L."/>
            <person name="Schlapbach R."/>
            <person name="Sreeman S.M."/>
            <person name="Shimizu K.K."/>
        </authorList>
    </citation>
    <scope>NUCLEOTIDE SEQUENCE</scope>
</reference>